<keyword evidence="2" id="KW-1133">Transmembrane helix</keyword>
<dbReference type="InterPro" id="IPR007686">
    <property type="entry name" value="YutG/PgpA"/>
</dbReference>
<feature type="transmembrane region" description="Helical" evidence="2">
    <location>
        <begin position="179"/>
        <end position="197"/>
    </location>
</feature>
<feature type="transmembrane region" description="Helical" evidence="2">
    <location>
        <begin position="75"/>
        <end position="94"/>
    </location>
</feature>
<reference evidence="4 5" key="1">
    <citation type="submission" date="2017-04" db="EMBL/GenBank/DDBJ databases">
        <authorList>
            <person name="Afonso C.L."/>
            <person name="Miller P.J."/>
            <person name="Scott M.A."/>
            <person name="Spackman E."/>
            <person name="Goraichik I."/>
            <person name="Dimitrov K.M."/>
            <person name="Suarez D.L."/>
            <person name="Swayne D.E."/>
        </authorList>
    </citation>
    <scope>NUCLEOTIDE SEQUENCE [LARGE SCALE GENOMIC DNA]</scope>
    <source>
        <strain evidence="4 5">VK13</strain>
    </source>
</reference>
<dbReference type="GO" id="GO:0046872">
    <property type="term" value="F:metal ion binding"/>
    <property type="evidence" value="ECO:0007669"/>
    <property type="project" value="UniProtKB-KW"/>
</dbReference>
<evidence type="ECO:0000313" key="4">
    <source>
        <dbReference type="EMBL" id="SMC57090.1"/>
    </source>
</evidence>
<dbReference type="EC" id="3.1.3.27" evidence="1"/>
<dbReference type="InterPro" id="IPR026037">
    <property type="entry name" value="PgpA"/>
</dbReference>
<dbReference type="Pfam" id="PF04608">
    <property type="entry name" value="PgpA"/>
    <property type="match status" value="1"/>
</dbReference>
<keyword evidence="1" id="KW-1208">Phospholipid metabolism</keyword>
<keyword evidence="1" id="KW-0378">Hydrolase</keyword>
<comment type="pathway">
    <text evidence="1">Phospholipid metabolism; phosphatidylglycerol biosynthesis; phosphatidylglycerol from CDP-diacylglycerol: step 2/2.</text>
</comment>
<keyword evidence="1" id="KW-0595">Phospholipid degradation</keyword>
<comment type="cofactor">
    <cofactor evidence="1">
        <name>Mg(2+)</name>
        <dbReference type="ChEBI" id="CHEBI:18420"/>
    </cofactor>
</comment>
<dbReference type="PANTHER" id="PTHR36305">
    <property type="entry name" value="PHOSPHATIDYLGLYCEROPHOSPHATASE A"/>
    <property type="match status" value="1"/>
</dbReference>
<sequence>MTDFSSTNIPSPINSGFMPITPTANWIKDRPWRLFAFGFGTGLSPIGPGTVGTLWAWIACLAYHVFYPSLETFESIVLLVGGLILGIIVCGLTGKELGKTDHGGIVWDEILAFWLILFFIIPSSWLVQSLAFVLFRFFDIAKPGPIKMVDQYFKDWQPSPSTAPYATWIRGFGVMVDDLFAALATLFVLSILIRLGALSL</sequence>
<evidence type="ECO:0000313" key="5">
    <source>
        <dbReference type="Proteomes" id="UP000192708"/>
    </source>
</evidence>
<feature type="transmembrane region" description="Helical" evidence="2">
    <location>
        <begin position="114"/>
        <end position="138"/>
    </location>
</feature>
<gene>
    <name evidence="4" type="ORF">SAMN06296008_10834</name>
</gene>
<dbReference type="PIRSF" id="PIRSF006162">
    <property type="entry name" value="PgpA"/>
    <property type="match status" value="1"/>
</dbReference>
<keyword evidence="1" id="KW-0443">Lipid metabolism</keyword>
<comment type="function">
    <text evidence="1">Lipid phosphatase which dephosphorylates phosphatidylglycerophosphate (PGP) to phosphatidylglycerol (PG).</text>
</comment>
<dbReference type="GO" id="GO:0008962">
    <property type="term" value="F:phosphatidylglycerophosphatase activity"/>
    <property type="evidence" value="ECO:0007669"/>
    <property type="project" value="UniProtKB-EC"/>
</dbReference>
<comment type="catalytic activity">
    <reaction evidence="1">
        <text>a 1,2-diacyl-sn-glycero-3-phospho-(1'-sn-glycero-3'-phosphate) + H2O = a 1,2-diacyl-sn-glycero-3-phospho-(1'-sn-glycerol) + phosphate</text>
        <dbReference type="Rhea" id="RHEA:33751"/>
        <dbReference type="ChEBI" id="CHEBI:15377"/>
        <dbReference type="ChEBI" id="CHEBI:43474"/>
        <dbReference type="ChEBI" id="CHEBI:60110"/>
        <dbReference type="ChEBI" id="CHEBI:64716"/>
        <dbReference type="EC" id="3.1.3.27"/>
    </reaction>
</comment>
<dbReference type="CDD" id="cd06971">
    <property type="entry name" value="PgpA"/>
    <property type="match status" value="1"/>
</dbReference>
<accession>A0A1W2A8X1</accession>
<feature type="transmembrane region" description="Helical" evidence="2">
    <location>
        <begin position="34"/>
        <end position="63"/>
    </location>
</feature>
<proteinExistence type="predicted"/>
<keyword evidence="1" id="KW-0460">Magnesium</keyword>
<keyword evidence="5" id="KW-1185">Reference proteome</keyword>
<dbReference type="EMBL" id="FWXJ01000008">
    <property type="protein sequence ID" value="SMC57090.1"/>
    <property type="molecule type" value="Genomic_DNA"/>
</dbReference>
<comment type="subcellular location">
    <subcellularLocation>
        <location evidence="1">Cell inner membrane</location>
        <topology evidence="1">Multi-pass membrane protein</topology>
    </subcellularLocation>
</comment>
<keyword evidence="1" id="KW-0997">Cell inner membrane</keyword>
<dbReference type="SUPFAM" id="SSF101307">
    <property type="entry name" value="YutG-like"/>
    <property type="match status" value="1"/>
</dbReference>
<feature type="domain" description="YutG/PgpA" evidence="3">
    <location>
        <begin position="35"/>
        <end position="192"/>
    </location>
</feature>
<dbReference type="GO" id="GO:0009395">
    <property type="term" value="P:phospholipid catabolic process"/>
    <property type="evidence" value="ECO:0007669"/>
    <property type="project" value="UniProtKB-KW"/>
</dbReference>
<dbReference type="PANTHER" id="PTHR36305:SF1">
    <property type="entry name" value="PHOSPHATIDYLGLYCEROPHOSPHATASE A"/>
    <property type="match status" value="1"/>
</dbReference>
<evidence type="ECO:0000256" key="2">
    <source>
        <dbReference type="SAM" id="Phobius"/>
    </source>
</evidence>
<organism evidence="4 5">
    <name type="scientific">Polynucleobacter kasalickyi</name>
    <dbReference type="NCBI Taxonomy" id="1938817"/>
    <lineage>
        <taxon>Bacteria</taxon>
        <taxon>Pseudomonadati</taxon>
        <taxon>Pseudomonadota</taxon>
        <taxon>Betaproteobacteria</taxon>
        <taxon>Burkholderiales</taxon>
        <taxon>Burkholderiaceae</taxon>
        <taxon>Polynucleobacter</taxon>
    </lineage>
</organism>
<protein>
    <recommendedName>
        <fullName evidence="1">Phosphatidylglycerophosphatase A</fullName>
        <ecNumber evidence="1">3.1.3.27</ecNumber>
    </recommendedName>
    <alternativeName>
        <fullName evidence="1">Phosphatidylglycerolphosphate phosphatase A</fullName>
    </alternativeName>
</protein>
<evidence type="ECO:0000256" key="1">
    <source>
        <dbReference type="PIRNR" id="PIRNR006162"/>
    </source>
</evidence>
<keyword evidence="1" id="KW-0442">Lipid degradation</keyword>
<dbReference type="GO" id="GO:0005886">
    <property type="term" value="C:plasma membrane"/>
    <property type="evidence" value="ECO:0007669"/>
    <property type="project" value="UniProtKB-SubCell"/>
</dbReference>
<keyword evidence="1" id="KW-0479">Metal-binding</keyword>
<keyword evidence="1 2" id="KW-0812">Transmembrane</keyword>
<dbReference type="Proteomes" id="UP000192708">
    <property type="component" value="Unassembled WGS sequence"/>
</dbReference>
<dbReference type="UniPathway" id="UPA00084">
    <property type="reaction ID" value="UER00504"/>
</dbReference>
<keyword evidence="1 2" id="KW-0472">Membrane</keyword>
<dbReference type="GO" id="GO:0006655">
    <property type="term" value="P:phosphatidylglycerol biosynthetic process"/>
    <property type="evidence" value="ECO:0007669"/>
    <property type="project" value="UniProtKB-UniPathway"/>
</dbReference>
<dbReference type="STRING" id="1938817.SAMN06296008_10834"/>
<evidence type="ECO:0000259" key="3">
    <source>
        <dbReference type="Pfam" id="PF04608"/>
    </source>
</evidence>
<name>A0A1W2A8X1_9BURK</name>
<keyword evidence="1" id="KW-1003">Cell membrane</keyword>
<dbReference type="RefSeq" id="WP_234986959.1">
    <property type="nucleotide sequence ID" value="NZ_FWXJ01000008.1"/>
</dbReference>
<dbReference type="AlphaFoldDB" id="A0A1W2A8X1"/>
<dbReference type="InterPro" id="IPR036681">
    <property type="entry name" value="PgpA-like_sf"/>
</dbReference>